<dbReference type="PANTHER" id="PTHR11935:SF94">
    <property type="entry name" value="TENZING NORGAY, ISOFORM C"/>
    <property type="match status" value="1"/>
</dbReference>
<reference evidence="2" key="1">
    <citation type="submission" date="2021-01" db="EMBL/GenBank/DDBJ databases">
        <authorList>
            <consortium name="Genoscope - CEA"/>
            <person name="William W."/>
        </authorList>
    </citation>
    <scope>NUCLEOTIDE SEQUENCE</scope>
</reference>
<comment type="caution">
    <text evidence="2">The sequence shown here is derived from an EMBL/GenBank/DDBJ whole genome shotgun (WGS) entry which is preliminary data.</text>
</comment>
<dbReference type="InterPro" id="IPR001279">
    <property type="entry name" value="Metallo-B-lactamas"/>
</dbReference>
<feature type="domain" description="Metallo-beta-lactamase" evidence="1">
    <location>
        <begin position="32"/>
        <end position="201"/>
    </location>
</feature>
<dbReference type="OrthoDB" id="515692at2759"/>
<dbReference type="Proteomes" id="UP000689195">
    <property type="component" value="Unassembled WGS sequence"/>
</dbReference>
<dbReference type="AlphaFoldDB" id="A0A8S1X9Q4"/>
<evidence type="ECO:0000259" key="1">
    <source>
        <dbReference type="SMART" id="SM00849"/>
    </source>
</evidence>
<dbReference type="EMBL" id="CAJJDO010000116">
    <property type="protein sequence ID" value="CAD8197708.1"/>
    <property type="molecule type" value="Genomic_DNA"/>
</dbReference>
<dbReference type="SMART" id="SM00849">
    <property type="entry name" value="Lactamase_B"/>
    <property type="match status" value="1"/>
</dbReference>
<sequence>MKLFRFAYSFSKYSSQNHSLLQQIYSYNYRDHYIAYLLLDHQSKSIISIDPGDFEAAFYNIKNLEVNSGYKLNYILQTHGRSNHTSSVLELYSKFKDAKVYSGIVENKLGTLFQTDFAREFQPFQIGDLAICFIQANGHTFDNYMIAVTDTNAQSTKIPILFSGDTILVNNVGEIEDYGAFFATLQKLRGFHDETLIFPGHLPQQEVFLFAKTLEPDNIIVQNKMGLDNLIPTSLIEERMGNPYFRYSQLNGKVKESDPIKRYEKEMKYTEKISYHVQEFQNLTKYYLTNYMFEQKEKCYQENIKSVDNYVNCALQLVNQFNEMSKKFRYQGLYFEHRFVDCLKHRPDEGDNYKCIQKLERDLKIEAKKITPKE</sequence>
<organism evidence="2 3">
    <name type="scientific">Paramecium pentaurelia</name>
    <dbReference type="NCBI Taxonomy" id="43138"/>
    <lineage>
        <taxon>Eukaryota</taxon>
        <taxon>Sar</taxon>
        <taxon>Alveolata</taxon>
        <taxon>Ciliophora</taxon>
        <taxon>Intramacronucleata</taxon>
        <taxon>Oligohymenophorea</taxon>
        <taxon>Peniculida</taxon>
        <taxon>Parameciidae</taxon>
        <taxon>Paramecium</taxon>
    </lineage>
</organism>
<protein>
    <recommendedName>
        <fullName evidence="1">Metallo-beta-lactamase domain-containing protein</fullName>
    </recommendedName>
</protein>
<gene>
    <name evidence="2" type="ORF">PPENT_87.1.T1160073</name>
</gene>
<name>A0A8S1X9Q4_9CILI</name>
<dbReference type="GO" id="GO:0004416">
    <property type="term" value="F:hydroxyacylglutathione hydrolase activity"/>
    <property type="evidence" value="ECO:0007669"/>
    <property type="project" value="TreeGrafter"/>
</dbReference>
<keyword evidence="3" id="KW-1185">Reference proteome</keyword>
<evidence type="ECO:0000313" key="2">
    <source>
        <dbReference type="EMBL" id="CAD8197708.1"/>
    </source>
</evidence>
<accession>A0A8S1X9Q4</accession>
<proteinExistence type="predicted"/>
<evidence type="ECO:0000313" key="3">
    <source>
        <dbReference type="Proteomes" id="UP000689195"/>
    </source>
</evidence>
<dbReference type="PANTHER" id="PTHR11935">
    <property type="entry name" value="BETA LACTAMASE DOMAIN"/>
    <property type="match status" value="1"/>
</dbReference>